<protein>
    <recommendedName>
        <fullName evidence="3">RRM domain-containing protein</fullName>
    </recommendedName>
</protein>
<dbReference type="OMA" id="MFHTMER"/>
<evidence type="ECO:0000313" key="1">
    <source>
        <dbReference type="EMBL" id="OAY60073.1"/>
    </source>
</evidence>
<dbReference type="Proteomes" id="UP000091857">
    <property type="component" value="Chromosome 1"/>
</dbReference>
<proteinExistence type="predicted"/>
<evidence type="ECO:0000313" key="2">
    <source>
        <dbReference type="Proteomes" id="UP000091857"/>
    </source>
</evidence>
<dbReference type="PANTHER" id="PTHR33527:SF53">
    <property type="entry name" value="OS10G0561000 PROTEIN"/>
    <property type="match status" value="1"/>
</dbReference>
<keyword evidence="2" id="KW-1185">Reference proteome</keyword>
<accession>A0A2C9WL91</accession>
<dbReference type="AlphaFoldDB" id="A0A2C9WL91"/>
<reference evidence="2" key="1">
    <citation type="journal article" date="2016" name="Nat. Biotechnol.">
        <title>Sequencing wild and cultivated cassava and related species reveals extensive interspecific hybridization and genetic diversity.</title>
        <authorList>
            <person name="Bredeson J.V."/>
            <person name="Lyons J.B."/>
            <person name="Prochnik S.E."/>
            <person name="Wu G.A."/>
            <person name="Ha C.M."/>
            <person name="Edsinger-Gonzales E."/>
            <person name="Grimwood J."/>
            <person name="Schmutz J."/>
            <person name="Rabbi I.Y."/>
            <person name="Egesi C."/>
            <person name="Nauluvula P."/>
            <person name="Lebot V."/>
            <person name="Ndunguru J."/>
            <person name="Mkamilo G."/>
            <person name="Bart R.S."/>
            <person name="Setter T.L."/>
            <person name="Gleadow R.M."/>
            <person name="Kulakow P."/>
            <person name="Ferguson M.E."/>
            <person name="Rounsley S."/>
            <person name="Rokhsar D.S."/>
        </authorList>
    </citation>
    <scope>NUCLEOTIDE SEQUENCE [LARGE SCALE GENOMIC DNA]</scope>
    <source>
        <strain evidence="2">cv. AM560-2</strain>
    </source>
</reference>
<gene>
    <name evidence="1" type="ORF">MANES_01G083500v8</name>
</gene>
<organism evidence="1 2">
    <name type="scientific">Manihot esculenta</name>
    <name type="common">Cassava</name>
    <name type="synonym">Jatropha manihot</name>
    <dbReference type="NCBI Taxonomy" id="3983"/>
    <lineage>
        <taxon>Eukaryota</taxon>
        <taxon>Viridiplantae</taxon>
        <taxon>Streptophyta</taxon>
        <taxon>Embryophyta</taxon>
        <taxon>Tracheophyta</taxon>
        <taxon>Spermatophyta</taxon>
        <taxon>Magnoliopsida</taxon>
        <taxon>eudicotyledons</taxon>
        <taxon>Gunneridae</taxon>
        <taxon>Pentapetalae</taxon>
        <taxon>rosids</taxon>
        <taxon>fabids</taxon>
        <taxon>Malpighiales</taxon>
        <taxon>Euphorbiaceae</taxon>
        <taxon>Crotonoideae</taxon>
        <taxon>Manihoteae</taxon>
        <taxon>Manihot</taxon>
    </lineage>
</organism>
<dbReference type="Gramene" id="Manes.01G083500.1.v8.1">
    <property type="protein sequence ID" value="Manes.01G083500.1.v8.1.CDS"/>
    <property type="gene ID" value="Manes.01G083500.v8.1"/>
</dbReference>
<dbReference type="OrthoDB" id="1882251at2759"/>
<sequence length="280" mass="32440">MARVDCSLVDLLLFYTQERVIFNRMVCSMGKSSKQVKKVIAFWLVLEEIGYHDLIRAINCLDNTAIEALHHEALQCLECIQPNFVTSVQAQELLGLFDEPMRRRFLYCNRDFIYRRYEHVMETVCDKIFGENKAVEAEESGFSQISEPPGKCFYEQGLAASQSSLHPDAIEFNPAQTPEESRTMFLTFSMGHPLSREEIIRFFTKKWGEVVKDVYIERTEAGQDPQFGRMVLKNTWVIARILNGEAKAKFLVNGKHLWARIYVPRRRGIVEKPPRPSTKH</sequence>
<comment type="caution">
    <text evidence="1">The sequence shown here is derived from an EMBL/GenBank/DDBJ whole genome shotgun (WGS) entry which is preliminary data.</text>
</comment>
<dbReference type="PANTHER" id="PTHR33527">
    <property type="entry name" value="OS07G0274300 PROTEIN"/>
    <property type="match status" value="1"/>
</dbReference>
<name>A0A2C9WL91_MANES</name>
<dbReference type="EMBL" id="CM004387">
    <property type="protein sequence ID" value="OAY60073.1"/>
    <property type="molecule type" value="Genomic_DNA"/>
</dbReference>
<evidence type="ECO:0008006" key="3">
    <source>
        <dbReference type="Google" id="ProtNLM"/>
    </source>
</evidence>
<dbReference type="STRING" id="3983.A0A2C9WL91"/>